<dbReference type="HOGENOM" id="CLU_028255_0_1_0"/>
<dbReference type="InterPro" id="IPR004381">
    <property type="entry name" value="Glycerate_kinase"/>
</dbReference>
<accession>H0UKF6</accession>
<keyword evidence="6" id="KW-1185">Reference proteome</keyword>
<dbReference type="PANTHER" id="PTHR21599:SF0">
    <property type="entry name" value="GLYCERATE KINASE"/>
    <property type="match status" value="1"/>
</dbReference>
<dbReference type="STRING" id="885272.JonanDRAFT_0786"/>
<dbReference type="InterPro" id="IPR018193">
    <property type="entry name" value="Glyc_kinase_flavodox-like_fold"/>
</dbReference>
<evidence type="ECO:0000313" key="6">
    <source>
        <dbReference type="Proteomes" id="UP000003806"/>
    </source>
</evidence>
<proteinExistence type="inferred from homology"/>
<dbReference type="InterPro" id="IPR018197">
    <property type="entry name" value="Glycerate_kinase_RE-like"/>
</dbReference>
<evidence type="ECO:0000256" key="1">
    <source>
        <dbReference type="ARBA" id="ARBA00006284"/>
    </source>
</evidence>
<dbReference type="SUPFAM" id="SSF110738">
    <property type="entry name" value="Glycerate kinase I"/>
    <property type="match status" value="1"/>
</dbReference>
<organism evidence="5 6">
    <name type="scientific">Jonquetella anthropi DSM 22815</name>
    <dbReference type="NCBI Taxonomy" id="885272"/>
    <lineage>
        <taxon>Bacteria</taxon>
        <taxon>Thermotogati</taxon>
        <taxon>Synergistota</taxon>
        <taxon>Synergistia</taxon>
        <taxon>Synergistales</taxon>
        <taxon>Dethiosulfovibrionaceae</taxon>
        <taxon>Jonquetella</taxon>
    </lineage>
</organism>
<dbReference type="Proteomes" id="UP000003806">
    <property type="component" value="Chromosome"/>
</dbReference>
<evidence type="ECO:0000313" key="5">
    <source>
        <dbReference type="EMBL" id="EHM13165.1"/>
    </source>
</evidence>
<comment type="similarity">
    <text evidence="1 4">Belongs to the glycerate kinase type-1 family.</text>
</comment>
<evidence type="ECO:0000256" key="4">
    <source>
        <dbReference type="PIRNR" id="PIRNR006078"/>
    </source>
</evidence>
<dbReference type="Gene3D" id="3.90.1510.10">
    <property type="entry name" value="Glycerate kinase, domain 2"/>
    <property type="match status" value="1"/>
</dbReference>
<dbReference type="GO" id="GO:0031388">
    <property type="term" value="P:organic acid phosphorylation"/>
    <property type="evidence" value="ECO:0007669"/>
    <property type="project" value="UniProtKB-UniRule"/>
</dbReference>
<dbReference type="Gene3D" id="3.40.50.10350">
    <property type="entry name" value="Glycerate kinase, domain 1"/>
    <property type="match status" value="1"/>
</dbReference>
<dbReference type="GO" id="GO:0008887">
    <property type="term" value="F:glycerate kinase activity"/>
    <property type="evidence" value="ECO:0007669"/>
    <property type="project" value="UniProtKB-UniRule"/>
</dbReference>
<name>H0UKF6_9BACT</name>
<dbReference type="NCBIfam" id="TIGR00045">
    <property type="entry name" value="glycerate kinase"/>
    <property type="match status" value="1"/>
</dbReference>
<dbReference type="eggNOG" id="COG1929">
    <property type="taxonomic scope" value="Bacteria"/>
</dbReference>
<dbReference type="InterPro" id="IPR036129">
    <property type="entry name" value="Glycerate_kinase_sf"/>
</dbReference>
<gene>
    <name evidence="5" type="ORF">JonanDRAFT_0786</name>
</gene>
<keyword evidence="2 4" id="KW-0808">Transferase</keyword>
<dbReference type="Pfam" id="PF02595">
    <property type="entry name" value="Gly_kinase"/>
    <property type="match status" value="1"/>
</dbReference>
<dbReference type="PIRSF" id="PIRSF006078">
    <property type="entry name" value="GlxK"/>
    <property type="match status" value="1"/>
</dbReference>
<dbReference type="EMBL" id="CM001376">
    <property type="protein sequence ID" value="EHM13165.1"/>
    <property type="molecule type" value="Genomic_DNA"/>
</dbReference>
<dbReference type="OrthoDB" id="9774290at2"/>
<keyword evidence="3 4" id="KW-0418">Kinase</keyword>
<sequence>MTLNVLIAMDSFKGNLTALQAGRAVERGVLCACPAARTRVIPVADGGEGTVEAFLAAVGGEKRTSVVHGPLGALTKASWGLLPDGRAVVELAAASGLPLVAKDKRSPLRASTRGTGEQIREVLNAGCRTIVLGLGGSATIDGGLGILTALGARATDQRGNLLPPCGASLEKIAQLDLSQMDSRLSGLNWLVMCDVQNVLCGPLGAAAVFGPQKGARGKTIERLDAGLANWETVLLQATGRDVSTLPGGGAAGGAAAGLAAVFSVPLLRGIDVVAELTGLKDAMSWADLAFTGEGRLDAQTGFGKVISGLSACAKSCGVPLVALTGSLGGDFKDIEALGLSGAFAIGAGPCPFAQALKRSESDLERMAGTVTRLFTQSRLQKSDRAATES</sequence>
<evidence type="ECO:0000256" key="2">
    <source>
        <dbReference type="ARBA" id="ARBA00022679"/>
    </source>
</evidence>
<dbReference type="PANTHER" id="PTHR21599">
    <property type="entry name" value="GLYCERATE KINASE"/>
    <property type="match status" value="1"/>
</dbReference>
<reference evidence="5 6" key="1">
    <citation type="submission" date="2011-11" db="EMBL/GenBank/DDBJ databases">
        <title>The Noncontiguous Finished genome of Jonquetella anthropi DSM 22815.</title>
        <authorList>
            <consortium name="US DOE Joint Genome Institute (JGI-PGF)"/>
            <person name="Lucas S."/>
            <person name="Copeland A."/>
            <person name="Lapidus A."/>
            <person name="Glavina del Rio T."/>
            <person name="Dalin E."/>
            <person name="Tice H."/>
            <person name="Bruce D."/>
            <person name="Goodwin L."/>
            <person name="Pitluck S."/>
            <person name="Peters L."/>
            <person name="Mikhailova N."/>
            <person name="Held B."/>
            <person name="Kyrpides N."/>
            <person name="Mavromatis K."/>
            <person name="Ivanova N."/>
            <person name="Markowitz V."/>
            <person name="Cheng J.-F."/>
            <person name="Hugenholtz P."/>
            <person name="Woyke T."/>
            <person name="Wu D."/>
            <person name="Gronow S."/>
            <person name="Wellnitz S."/>
            <person name="Brambilla E."/>
            <person name="Klenk H.-P."/>
            <person name="Eisen J.A."/>
        </authorList>
    </citation>
    <scope>NUCLEOTIDE SEQUENCE [LARGE SCALE GENOMIC DNA]</scope>
    <source>
        <strain evidence="5 6">DSM 22815</strain>
    </source>
</reference>
<protein>
    <submittedName>
        <fullName evidence="5">Glycerate kinase</fullName>
    </submittedName>
</protein>
<dbReference type="AlphaFoldDB" id="H0UKF6"/>
<evidence type="ECO:0000256" key="3">
    <source>
        <dbReference type="ARBA" id="ARBA00022777"/>
    </source>
</evidence>